<comment type="caution">
    <text evidence="1">The sequence shown here is derived from an EMBL/GenBank/DDBJ whole genome shotgun (WGS) entry which is preliminary data.</text>
</comment>
<dbReference type="EMBL" id="FCOL02000389">
    <property type="protein sequence ID" value="SAL87840.1"/>
    <property type="molecule type" value="Genomic_DNA"/>
</dbReference>
<reference evidence="1" key="1">
    <citation type="submission" date="2016-01" db="EMBL/GenBank/DDBJ databases">
        <authorList>
            <person name="Peeters C."/>
        </authorList>
    </citation>
    <scope>NUCLEOTIDE SEQUENCE [LARGE SCALE GENOMIC DNA]</scope>
    <source>
        <strain evidence="1">LMG 22937</strain>
    </source>
</reference>
<organism evidence="1 2">
    <name type="scientific">Caballeronia terrestris</name>
    <dbReference type="NCBI Taxonomy" id="1226301"/>
    <lineage>
        <taxon>Bacteria</taxon>
        <taxon>Pseudomonadati</taxon>
        <taxon>Pseudomonadota</taxon>
        <taxon>Betaproteobacteria</taxon>
        <taxon>Burkholderiales</taxon>
        <taxon>Burkholderiaceae</taxon>
        <taxon>Caballeronia</taxon>
    </lineage>
</organism>
<name>A0A158L4S1_9BURK</name>
<dbReference type="AlphaFoldDB" id="A0A158L4S1"/>
<dbReference type="Proteomes" id="UP000054925">
    <property type="component" value="Unassembled WGS sequence"/>
</dbReference>
<sequence>MLAFELGRHQILRAVELIVIPQSGERIRFPLAKEALGSEPVH</sequence>
<accession>A0A158L4S1</accession>
<keyword evidence="2" id="KW-1185">Reference proteome</keyword>
<evidence type="ECO:0000313" key="2">
    <source>
        <dbReference type="Proteomes" id="UP000054925"/>
    </source>
</evidence>
<gene>
    <name evidence="1" type="ORF">AWB67_07486</name>
</gene>
<protein>
    <submittedName>
        <fullName evidence="1">Uncharacterized protein</fullName>
    </submittedName>
</protein>
<evidence type="ECO:0000313" key="1">
    <source>
        <dbReference type="EMBL" id="SAL87840.1"/>
    </source>
</evidence>
<proteinExistence type="predicted"/>